<dbReference type="Proteomes" id="UP000724584">
    <property type="component" value="Unassembled WGS sequence"/>
</dbReference>
<sequence>MNTPPDPRKSVVLRLFLDQDQSSGVDTFPERHITLHDGRDGGSSITIGRASKLSTKGFIASAENAWFDSPVMSRLHARLSAKLDDRKLEIKDLGSLHGTFLNDDQHLSAHDPVELRQGDVLRFGAPIWRGNEQFVPIVVKVDFQFCTPDGGACTFQVPDESDDEDLDDSQSDHSVESISANIYHAVKKSIIPAYTAATGDDLVIDLAGPPTSQPPRYAPSLPGPCGSQAHIHDVRESANFVEGQDETADDVINDLTTDYKLGGPPTDENLGDRTLHPYDMTDLESNESPNMDVDHAWYGIEEQDTDEDAEQDDDDQDAEQDDEDDYPDEESDSQMDSLESQSADDMISIVSDGDFHRSEASDLSDDDSLGLESTNDFTRWEEMSGTSRAPHFPEIIQLIASMSSSPHPPRQTVTGTNTVSSIDWLLNSEKPRIPSPTVDWEERITPPDSSPAIMPRLWTRGVDDSQPRGENKVALEAQKAERSRPISVKDLCNDDDPVDRSSNYVLFQKPHPPLLTAWGQMQIAQTRTDEKGIDRKAKRKAEDISTTTDAEEQWAGSVSEIPSLNPPVDETNTQPEPPAETVQEVITSTGHDGEHPTIGEPETQERPVKRARMMRVAERLGYAALGGVTAGAMIVGTLIYTAPTFG</sequence>
<proteinExistence type="predicted"/>
<evidence type="ECO:0000313" key="1">
    <source>
        <dbReference type="EMBL" id="KAH6641665.1"/>
    </source>
</evidence>
<comment type="caution">
    <text evidence="1">The sequence shown here is derived from an EMBL/GenBank/DDBJ whole genome shotgun (WGS) entry which is preliminary data.</text>
</comment>
<protein>
    <submittedName>
        <fullName evidence="1">Uncharacterized protein</fullName>
    </submittedName>
</protein>
<accession>A0ACB7PJF6</accession>
<dbReference type="EMBL" id="JAGIZQ010000002">
    <property type="protein sequence ID" value="KAH6641665.1"/>
    <property type="molecule type" value="Genomic_DNA"/>
</dbReference>
<organism evidence="1 2">
    <name type="scientific">Chaetomium tenue</name>
    <dbReference type="NCBI Taxonomy" id="1854479"/>
    <lineage>
        <taxon>Eukaryota</taxon>
        <taxon>Fungi</taxon>
        <taxon>Dikarya</taxon>
        <taxon>Ascomycota</taxon>
        <taxon>Pezizomycotina</taxon>
        <taxon>Sordariomycetes</taxon>
        <taxon>Sordariomycetidae</taxon>
        <taxon>Sordariales</taxon>
        <taxon>Chaetomiaceae</taxon>
        <taxon>Chaetomium</taxon>
    </lineage>
</organism>
<gene>
    <name evidence="1" type="ORF">F5144DRAFT_142314</name>
</gene>
<evidence type="ECO:0000313" key="2">
    <source>
        <dbReference type="Proteomes" id="UP000724584"/>
    </source>
</evidence>
<name>A0ACB7PJF6_9PEZI</name>
<keyword evidence="2" id="KW-1185">Reference proteome</keyword>
<reference evidence="1 2" key="1">
    <citation type="journal article" date="2021" name="Nat. Commun.">
        <title>Genetic determinants of endophytism in the Arabidopsis root mycobiome.</title>
        <authorList>
            <person name="Mesny F."/>
            <person name="Miyauchi S."/>
            <person name="Thiergart T."/>
            <person name="Pickel B."/>
            <person name="Atanasova L."/>
            <person name="Karlsson M."/>
            <person name="Huettel B."/>
            <person name="Barry K.W."/>
            <person name="Haridas S."/>
            <person name="Chen C."/>
            <person name="Bauer D."/>
            <person name="Andreopoulos W."/>
            <person name="Pangilinan J."/>
            <person name="LaButti K."/>
            <person name="Riley R."/>
            <person name="Lipzen A."/>
            <person name="Clum A."/>
            <person name="Drula E."/>
            <person name="Henrissat B."/>
            <person name="Kohler A."/>
            <person name="Grigoriev I.V."/>
            <person name="Martin F.M."/>
            <person name="Hacquard S."/>
        </authorList>
    </citation>
    <scope>NUCLEOTIDE SEQUENCE [LARGE SCALE GENOMIC DNA]</scope>
    <source>
        <strain evidence="1 2">MPI-SDFR-AT-0079</strain>
    </source>
</reference>